<organism evidence="3 4">
    <name type="scientific">Acorus calamus</name>
    <name type="common">Sweet flag</name>
    <dbReference type="NCBI Taxonomy" id="4465"/>
    <lineage>
        <taxon>Eukaryota</taxon>
        <taxon>Viridiplantae</taxon>
        <taxon>Streptophyta</taxon>
        <taxon>Embryophyta</taxon>
        <taxon>Tracheophyta</taxon>
        <taxon>Spermatophyta</taxon>
        <taxon>Magnoliopsida</taxon>
        <taxon>Liliopsida</taxon>
        <taxon>Acoraceae</taxon>
        <taxon>Acorus</taxon>
    </lineage>
</organism>
<gene>
    <name evidence="3" type="ORF">QJS10_CPB18g00693</name>
</gene>
<dbReference type="AlphaFoldDB" id="A0AAV9CP43"/>
<dbReference type="Pfam" id="PF03407">
    <property type="entry name" value="Nucleotid_trans"/>
    <property type="match status" value="1"/>
</dbReference>
<dbReference type="PANTHER" id="PTHR47483">
    <property type="entry name" value="BETA-ARABINOFURANOSYLTRANSFERASE RAY1"/>
    <property type="match status" value="1"/>
</dbReference>
<protein>
    <recommendedName>
        <fullName evidence="2">Nucleotide-diphospho-sugar transferase domain-containing protein</fullName>
    </recommendedName>
</protein>
<keyword evidence="1" id="KW-0472">Membrane</keyword>
<evidence type="ECO:0000259" key="2">
    <source>
        <dbReference type="Pfam" id="PF03407"/>
    </source>
</evidence>
<keyword evidence="1" id="KW-1133">Transmembrane helix</keyword>
<dbReference type="GO" id="GO:0016757">
    <property type="term" value="F:glycosyltransferase activity"/>
    <property type="evidence" value="ECO:0007669"/>
    <property type="project" value="InterPro"/>
</dbReference>
<reference evidence="3" key="2">
    <citation type="submission" date="2023-06" db="EMBL/GenBank/DDBJ databases">
        <authorList>
            <person name="Ma L."/>
            <person name="Liu K.-W."/>
            <person name="Li Z."/>
            <person name="Hsiao Y.-Y."/>
            <person name="Qi Y."/>
            <person name="Fu T."/>
            <person name="Tang G."/>
            <person name="Zhang D."/>
            <person name="Sun W.-H."/>
            <person name="Liu D.-K."/>
            <person name="Li Y."/>
            <person name="Chen G.-Z."/>
            <person name="Liu X.-D."/>
            <person name="Liao X.-Y."/>
            <person name="Jiang Y.-T."/>
            <person name="Yu X."/>
            <person name="Hao Y."/>
            <person name="Huang J."/>
            <person name="Zhao X.-W."/>
            <person name="Ke S."/>
            <person name="Chen Y.-Y."/>
            <person name="Wu W.-L."/>
            <person name="Hsu J.-L."/>
            <person name="Lin Y.-F."/>
            <person name="Huang M.-D."/>
            <person name="Li C.-Y."/>
            <person name="Huang L."/>
            <person name="Wang Z.-W."/>
            <person name="Zhao X."/>
            <person name="Zhong W.-Y."/>
            <person name="Peng D.-H."/>
            <person name="Ahmad S."/>
            <person name="Lan S."/>
            <person name="Zhang J.-S."/>
            <person name="Tsai W.-C."/>
            <person name="Van De Peer Y."/>
            <person name="Liu Z.-J."/>
        </authorList>
    </citation>
    <scope>NUCLEOTIDE SEQUENCE</scope>
    <source>
        <strain evidence="3">CP</strain>
        <tissue evidence="3">Leaves</tissue>
    </source>
</reference>
<dbReference type="InterPro" id="IPR005069">
    <property type="entry name" value="Nucl-diP-sugar_transferase"/>
</dbReference>
<feature type="transmembrane region" description="Helical" evidence="1">
    <location>
        <begin position="7"/>
        <end position="24"/>
    </location>
</feature>
<name>A0AAV9CP43_ACOCL</name>
<proteinExistence type="predicted"/>
<dbReference type="PANTHER" id="PTHR47483:SF1">
    <property type="entry name" value="BETA-ARABINOFURANOSYLTRANSFERASE RAY1"/>
    <property type="match status" value="1"/>
</dbReference>
<feature type="domain" description="Nucleotide-diphospho-sugar transferase" evidence="2">
    <location>
        <begin position="454"/>
        <end position="674"/>
    </location>
</feature>
<accession>A0AAV9CP43</accession>
<evidence type="ECO:0000313" key="4">
    <source>
        <dbReference type="Proteomes" id="UP001180020"/>
    </source>
</evidence>
<keyword evidence="4" id="KW-1185">Reference proteome</keyword>
<dbReference type="InterPro" id="IPR044575">
    <property type="entry name" value="RAY1-like"/>
</dbReference>
<reference evidence="3" key="1">
    <citation type="journal article" date="2023" name="Nat. Commun.">
        <title>Diploid and tetraploid genomes of Acorus and the evolution of monocots.</title>
        <authorList>
            <person name="Ma L."/>
            <person name="Liu K.W."/>
            <person name="Li Z."/>
            <person name="Hsiao Y.Y."/>
            <person name="Qi Y."/>
            <person name="Fu T."/>
            <person name="Tang G.D."/>
            <person name="Zhang D."/>
            <person name="Sun W.H."/>
            <person name="Liu D.K."/>
            <person name="Li Y."/>
            <person name="Chen G.Z."/>
            <person name="Liu X.D."/>
            <person name="Liao X.Y."/>
            <person name="Jiang Y.T."/>
            <person name="Yu X."/>
            <person name="Hao Y."/>
            <person name="Huang J."/>
            <person name="Zhao X.W."/>
            <person name="Ke S."/>
            <person name="Chen Y.Y."/>
            <person name="Wu W.L."/>
            <person name="Hsu J.L."/>
            <person name="Lin Y.F."/>
            <person name="Huang M.D."/>
            <person name="Li C.Y."/>
            <person name="Huang L."/>
            <person name="Wang Z.W."/>
            <person name="Zhao X."/>
            <person name="Zhong W.Y."/>
            <person name="Peng D.H."/>
            <person name="Ahmad S."/>
            <person name="Lan S."/>
            <person name="Zhang J.S."/>
            <person name="Tsai W.C."/>
            <person name="Van de Peer Y."/>
            <person name="Liu Z.J."/>
        </authorList>
    </citation>
    <scope>NUCLEOTIDE SEQUENCE</scope>
    <source>
        <strain evidence="3">CP</strain>
    </source>
</reference>
<dbReference type="Proteomes" id="UP001180020">
    <property type="component" value="Unassembled WGS sequence"/>
</dbReference>
<evidence type="ECO:0000256" key="1">
    <source>
        <dbReference type="SAM" id="Phobius"/>
    </source>
</evidence>
<dbReference type="EMBL" id="JAUJYO010000018">
    <property type="protein sequence ID" value="KAK1290570.1"/>
    <property type="molecule type" value="Genomic_DNA"/>
</dbReference>
<comment type="caution">
    <text evidence="3">The sequence shown here is derived from an EMBL/GenBank/DDBJ whole genome shotgun (WGS) entry which is preliminary data.</text>
</comment>
<sequence length="698" mass="78821">MKVVGSLWSIWFLGFLLIGFSLYFTHHLPSFDGPTAPLVRRIDGPFKRSVTVFSAPGPFFGPVGSRQALAVRSWLGLSPTIDVVLFSQHPSVRAFADALGPRVSVERNIDFTFLGTPFFHSMVARSQASTSDISVLIDPETVLLPSFISSLNHAHNLEHDWFLVSLSPTVPHFPFQLGDNGKLWVNENGEKIKAEKLQGFVLENGKWSGYSERVLMAWNRGTWPLHAGVLPPFLYGKGLHNQWVINEALSSRFRLVFDASETISSFCPENLRNREHSLSLASDKDIKERTWEHVGNLHNAILYGTFYFSLNNYSNIPTKLVKCDGKYFFIDKVEGAVYFLGQQTGLTSYQIEPMPLKMKETFGVWKQRISGYKRKRWMACSEDSNSVERKLGSPLKISSKVALNLSASLYLPCSLEFLLQTTADEDKSIVLLVAGDSYRDMLMSFICRLHQLFISNFIVYALDPETYHFSILQGLPVFRDYMAPSNISFNDCHFGTDCFKSVTKVKSRLVLKILKLGYSVLLSDVDVYWFGNPLPVLRSFGPAVLVAQSDEYNETGPINLPRRLNSGFYFARSDPATIAALEKVVKHASTSGLSEQPSFYDVLCGEGGINRIGDDRCLEPETNLTVHFLDRNRFPNGAFQGLWEKSDVRSACMRKGCLIIHNNWINGRQRKLERQISSGMWEYDSSSRMCLQAWQGMT</sequence>
<keyword evidence="1" id="KW-0812">Transmembrane</keyword>
<evidence type="ECO:0000313" key="3">
    <source>
        <dbReference type="EMBL" id="KAK1290570.1"/>
    </source>
</evidence>